<gene>
    <name evidence="1" type="ORF">FGO68_gene11128</name>
</gene>
<comment type="caution">
    <text evidence="1">The sequence shown here is derived from an EMBL/GenBank/DDBJ whole genome shotgun (WGS) entry which is preliminary data.</text>
</comment>
<organism evidence="1 2">
    <name type="scientific">Halteria grandinella</name>
    <dbReference type="NCBI Taxonomy" id="5974"/>
    <lineage>
        <taxon>Eukaryota</taxon>
        <taxon>Sar</taxon>
        <taxon>Alveolata</taxon>
        <taxon>Ciliophora</taxon>
        <taxon>Intramacronucleata</taxon>
        <taxon>Spirotrichea</taxon>
        <taxon>Stichotrichia</taxon>
        <taxon>Sporadotrichida</taxon>
        <taxon>Halteriidae</taxon>
        <taxon>Halteria</taxon>
    </lineage>
</organism>
<protein>
    <submittedName>
        <fullName evidence="1">Uncharacterized protein</fullName>
    </submittedName>
</protein>
<proteinExistence type="predicted"/>
<dbReference type="Proteomes" id="UP000785679">
    <property type="component" value="Unassembled WGS sequence"/>
</dbReference>
<evidence type="ECO:0000313" key="2">
    <source>
        <dbReference type="Proteomes" id="UP000785679"/>
    </source>
</evidence>
<accession>A0A8J8ND34</accession>
<reference evidence="1" key="1">
    <citation type="submission" date="2019-06" db="EMBL/GenBank/DDBJ databases">
        <authorList>
            <person name="Zheng W."/>
        </authorList>
    </citation>
    <scope>NUCLEOTIDE SEQUENCE</scope>
    <source>
        <strain evidence="1">QDHG01</strain>
    </source>
</reference>
<keyword evidence="2" id="KW-1185">Reference proteome</keyword>
<name>A0A8J8ND34_HALGN</name>
<evidence type="ECO:0000313" key="1">
    <source>
        <dbReference type="EMBL" id="TNV72594.1"/>
    </source>
</evidence>
<sequence>MFYDFSCGIFSKPSRNKGQPFFFLTIESSLSEFESSVLCCYYQFIYEDSLAPPNASLNLLEFVPSTRQRSDDLVPVADFTRIPETQSEKSSCAFTLLIYLLYKFFAFSAISYTLYALEEFSSPTLSGLKVNGCSIDSCYPPLMFLAPPNFYFSKLQRSISFFYGPSQQQMKSLNMLTELLSSLASFSRPLNRIDLTWLYIILCQSIGAFLPTN</sequence>
<dbReference type="AlphaFoldDB" id="A0A8J8ND34"/>
<dbReference type="EMBL" id="RRYP01021695">
    <property type="protein sequence ID" value="TNV72594.1"/>
    <property type="molecule type" value="Genomic_DNA"/>
</dbReference>